<dbReference type="EMBL" id="VSSQ01124952">
    <property type="protein sequence ID" value="MPN55551.1"/>
    <property type="molecule type" value="Genomic_DNA"/>
</dbReference>
<evidence type="ECO:0000256" key="4">
    <source>
        <dbReference type="ARBA" id="ARBA00023186"/>
    </source>
</evidence>
<dbReference type="SUPFAM" id="SSF64397">
    <property type="entry name" value="Hsp33 domain"/>
    <property type="match status" value="1"/>
</dbReference>
<dbReference type="Gene3D" id="3.90.1280.10">
    <property type="entry name" value="HSP33 redox switch-like"/>
    <property type="match status" value="1"/>
</dbReference>
<dbReference type="AlphaFoldDB" id="A0A645IW33"/>
<evidence type="ECO:0000313" key="6">
    <source>
        <dbReference type="EMBL" id="MPN55551.1"/>
    </source>
</evidence>
<evidence type="ECO:0000256" key="1">
    <source>
        <dbReference type="ARBA" id="ARBA00022490"/>
    </source>
</evidence>
<keyword evidence="1" id="KW-0963">Cytoplasm</keyword>
<keyword evidence="4" id="KW-0143">Chaperone</keyword>
<keyword evidence="3" id="KW-1015">Disulfide bond</keyword>
<comment type="caution">
    <text evidence="6">The sequence shown here is derived from an EMBL/GenBank/DDBJ whole genome shotgun (WGS) entry which is preliminary data.</text>
</comment>
<dbReference type="Gene3D" id="3.55.30.10">
    <property type="entry name" value="Hsp33 domain"/>
    <property type="match status" value="1"/>
</dbReference>
<dbReference type="GO" id="GO:0044183">
    <property type="term" value="F:protein folding chaperone"/>
    <property type="evidence" value="ECO:0007669"/>
    <property type="project" value="TreeGrafter"/>
</dbReference>
<dbReference type="SUPFAM" id="SSF118352">
    <property type="entry name" value="HSP33 redox switch-like"/>
    <property type="match status" value="1"/>
</dbReference>
<evidence type="ECO:0000256" key="2">
    <source>
        <dbReference type="ARBA" id="ARBA00022833"/>
    </source>
</evidence>
<reference evidence="6" key="1">
    <citation type="submission" date="2019-08" db="EMBL/GenBank/DDBJ databases">
        <authorList>
            <person name="Kucharzyk K."/>
            <person name="Murdoch R.W."/>
            <person name="Higgins S."/>
            <person name="Loffler F."/>
        </authorList>
    </citation>
    <scope>NUCLEOTIDE SEQUENCE</scope>
</reference>
<dbReference type="GO" id="GO:0042026">
    <property type="term" value="P:protein refolding"/>
    <property type="evidence" value="ECO:0007669"/>
    <property type="project" value="TreeGrafter"/>
</dbReference>
<proteinExistence type="predicted"/>
<dbReference type="PANTHER" id="PTHR30111">
    <property type="entry name" value="33 KDA CHAPERONIN"/>
    <property type="match status" value="1"/>
</dbReference>
<evidence type="ECO:0000256" key="3">
    <source>
        <dbReference type="ARBA" id="ARBA00023157"/>
    </source>
</evidence>
<organism evidence="6">
    <name type="scientific">bioreactor metagenome</name>
    <dbReference type="NCBI Taxonomy" id="1076179"/>
    <lineage>
        <taxon>unclassified sequences</taxon>
        <taxon>metagenomes</taxon>
        <taxon>ecological metagenomes</taxon>
    </lineage>
</organism>
<keyword evidence="5" id="KW-0676">Redox-active center</keyword>
<protein>
    <submittedName>
        <fullName evidence="6">33 kDa chaperonin</fullName>
    </submittedName>
</protein>
<accession>A0A645IW33</accession>
<evidence type="ECO:0000256" key="5">
    <source>
        <dbReference type="ARBA" id="ARBA00023284"/>
    </source>
</evidence>
<dbReference type="GO" id="GO:0005737">
    <property type="term" value="C:cytoplasm"/>
    <property type="evidence" value="ECO:0007669"/>
    <property type="project" value="InterPro"/>
</dbReference>
<dbReference type="GO" id="GO:0051082">
    <property type="term" value="F:unfolded protein binding"/>
    <property type="evidence" value="ECO:0007669"/>
    <property type="project" value="InterPro"/>
</dbReference>
<name>A0A645IW33_9ZZZZ</name>
<dbReference type="PANTHER" id="PTHR30111:SF1">
    <property type="entry name" value="33 KDA CHAPERONIN"/>
    <property type="match status" value="1"/>
</dbReference>
<dbReference type="InterPro" id="IPR016153">
    <property type="entry name" value="Heat_shock_Hsp33_N"/>
</dbReference>
<dbReference type="InterPro" id="IPR000397">
    <property type="entry name" value="Heat_shock_Hsp33"/>
</dbReference>
<dbReference type="InterPro" id="IPR016154">
    <property type="entry name" value="Heat_shock_Hsp33_C"/>
</dbReference>
<gene>
    <name evidence="6" type="primary">hslO_32</name>
    <name evidence="6" type="ORF">SDC9_203235</name>
</gene>
<dbReference type="Pfam" id="PF01430">
    <property type="entry name" value="HSP33"/>
    <property type="match status" value="1"/>
</dbReference>
<sequence length="130" mass="14444">MLLDTDQSVLCAGGYIVQLLPGAGPEVIEAVEAGVLRLGAITTAMESGLGPREVLERVLEGFELELLESSPVEYRCYCSRDRMERALVSLGRTELEDILREQGQAELTCQFCDNVYRFSGEDLEKLLEKE</sequence>
<keyword evidence="2" id="KW-0862">Zinc</keyword>